<feature type="non-terminal residue" evidence="1">
    <location>
        <position position="1"/>
    </location>
</feature>
<sequence>TKSSIWSRNQGNLFADLPKLMVSLFHETIQSVFHTAVSDYLSRASPATIQ</sequence>
<proteinExistence type="predicted"/>
<reference evidence="1" key="1">
    <citation type="submission" date="2018-05" db="EMBL/GenBank/DDBJ databases">
        <authorList>
            <person name="Lanie J.A."/>
            <person name="Ng W.-L."/>
            <person name="Kazmierczak K.M."/>
            <person name="Andrzejewski T.M."/>
            <person name="Davidsen T.M."/>
            <person name="Wayne K.J."/>
            <person name="Tettelin H."/>
            <person name="Glass J.I."/>
            <person name="Rusch D."/>
            <person name="Podicherti R."/>
            <person name="Tsui H.-C.T."/>
            <person name="Winkler M.E."/>
        </authorList>
    </citation>
    <scope>NUCLEOTIDE SEQUENCE</scope>
</reference>
<dbReference type="AlphaFoldDB" id="A0A382J552"/>
<organism evidence="1">
    <name type="scientific">marine metagenome</name>
    <dbReference type="NCBI Taxonomy" id="408172"/>
    <lineage>
        <taxon>unclassified sequences</taxon>
        <taxon>metagenomes</taxon>
        <taxon>ecological metagenomes</taxon>
    </lineage>
</organism>
<name>A0A382J552_9ZZZZ</name>
<evidence type="ECO:0000313" key="1">
    <source>
        <dbReference type="EMBL" id="SVC07254.1"/>
    </source>
</evidence>
<gene>
    <name evidence="1" type="ORF">METZ01_LOCUS260108</name>
</gene>
<dbReference type="EMBL" id="UINC01071956">
    <property type="protein sequence ID" value="SVC07254.1"/>
    <property type="molecule type" value="Genomic_DNA"/>
</dbReference>
<protein>
    <submittedName>
        <fullName evidence="1">Uncharacterized protein</fullName>
    </submittedName>
</protein>
<accession>A0A382J552</accession>